<dbReference type="Gene3D" id="3.40.50.300">
    <property type="entry name" value="P-loop containing nucleotide triphosphate hydrolases"/>
    <property type="match status" value="1"/>
</dbReference>
<dbReference type="Proteomes" id="UP001516662">
    <property type="component" value="Unassembled WGS sequence"/>
</dbReference>
<evidence type="ECO:0000256" key="2">
    <source>
        <dbReference type="ARBA" id="ARBA00014363"/>
    </source>
</evidence>
<evidence type="ECO:0000256" key="4">
    <source>
        <dbReference type="ARBA" id="ARBA00022695"/>
    </source>
</evidence>
<comment type="caution">
    <text evidence="9">The sequence shown here is derived from an EMBL/GenBank/DDBJ whole genome shotgun (WGS) entry which is preliminary data.</text>
</comment>
<accession>A0ABR9QDZ0</accession>
<dbReference type="RefSeq" id="WP_193534149.1">
    <property type="nucleotide sequence ID" value="NZ_JADCLJ010000005.1"/>
</dbReference>
<dbReference type="InterPro" id="IPR004622">
    <property type="entry name" value="DNA_pol_HolB"/>
</dbReference>
<evidence type="ECO:0000256" key="6">
    <source>
        <dbReference type="ARBA" id="ARBA00022932"/>
    </source>
</evidence>
<name>A0ABR9QDZ0_9BACI</name>
<evidence type="ECO:0000256" key="7">
    <source>
        <dbReference type="ARBA" id="ARBA00049244"/>
    </source>
</evidence>
<evidence type="ECO:0000259" key="8">
    <source>
        <dbReference type="Pfam" id="PF09115"/>
    </source>
</evidence>
<dbReference type="NCBIfam" id="NF005972">
    <property type="entry name" value="PRK08058.1"/>
    <property type="match status" value="1"/>
</dbReference>
<evidence type="ECO:0000313" key="10">
    <source>
        <dbReference type="Proteomes" id="UP001516662"/>
    </source>
</evidence>
<keyword evidence="4 9" id="KW-0548">Nucleotidyltransferase</keyword>
<dbReference type="PANTHER" id="PTHR11669:SF8">
    <property type="entry name" value="DNA POLYMERASE III SUBUNIT DELTA"/>
    <property type="match status" value="1"/>
</dbReference>
<evidence type="ECO:0000313" key="9">
    <source>
        <dbReference type="EMBL" id="MBE4906646.1"/>
    </source>
</evidence>
<dbReference type="SUPFAM" id="SSF52540">
    <property type="entry name" value="P-loop containing nucleoside triphosphate hydrolases"/>
    <property type="match status" value="1"/>
</dbReference>
<dbReference type="EMBL" id="JADCLJ010000005">
    <property type="protein sequence ID" value="MBE4906646.1"/>
    <property type="molecule type" value="Genomic_DNA"/>
</dbReference>
<keyword evidence="3 9" id="KW-0808">Transferase</keyword>
<comment type="catalytic activity">
    <reaction evidence="7">
        <text>DNA(n) + a 2'-deoxyribonucleoside 5'-triphosphate = DNA(n+1) + diphosphate</text>
        <dbReference type="Rhea" id="RHEA:22508"/>
        <dbReference type="Rhea" id="RHEA-COMP:17339"/>
        <dbReference type="Rhea" id="RHEA-COMP:17340"/>
        <dbReference type="ChEBI" id="CHEBI:33019"/>
        <dbReference type="ChEBI" id="CHEBI:61560"/>
        <dbReference type="ChEBI" id="CHEBI:173112"/>
        <dbReference type="EC" id="2.7.7.7"/>
    </reaction>
</comment>
<dbReference type="GO" id="GO:0003887">
    <property type="term" value="F:DNA-directed DNA polymerase activity"/>
    <property type="evidence" value="ECO:0007669"/>
    <property type="project" value="UniProtKB-EC"/>
</dbReference>
<gene>
    <name evidence="9" type="primary">holB</name>
    <name evidence="9" type="ORF">IMZ08_01070</name>
</gene>
<evidence type="ECO:0000256" key="3">
    <source>
        <dbReference type="ARBA" id="ARBA00022679"/>
    </source>
</evidence>
<dbReference type="InterPro" id="IPR050238">
    <property type="entry name" value="DNA_Rep/Repair_Clamp_Loader"/>
</dbReference>
<protein>
    <recommendedName>
        <fullName evidence="2">DNA polymerase III subunit delta'</fullName>
        <ecNumber evidence="1">2.7.7.7</ecNumber>
    </recommendedName>
</protein>
<dbReference type="InterPro" id="IPR015199">
    <property type="entry name" value="DNA_pol_III_delta_C"/>
</dbReference>
<dbReference type="EC" id="2.7.7.7" evidence="1"/>
<keyword evidence="6" id="KW-0239">DNA-directed DNA polymerase</keyword>
<feature type="domain" description="DNA polymerase III delta subunit C-terminal" evidence="8">
    <location>
        <begin position="247"/>
        <end position="327"/>
    </location>
</feature>
<dbReference type="PANTHER" id="PTHR11669">
    <property type="entry name" value="REPLICATION FACTOR C / DNA POLYMERASE III GAMMA-TAU SUBUNIT"/>
    <property type="match status" value="1"/>
</dbReference>
<reference evidence="9 10" key="1">
    <citation type="submission" date="2020-10" db="EMBL/GenBank/DDBJ databases">
        <title>Bacillus sp. HD4P25, an endophyte from a halophyte.</title>
        <authorList>
            <person name="Sun J.-Q."/>
        </authorList>
    </citation>
    <scope>NUCLEOTIDE SEQUENCE [LARGE SCALE GENOMIC DNA]</scope>
    <source>
        <strain evidence="9 10">YIM 93174</strain>
    </source>
</reference>
<organism evidence="9 10">
    <name type="scientific">Litchfieldia luteola</name>
    <dbReference type="NCBI Taxonomy" id="682179"/>
    <lineage>
        <taxon>Bacteria</taxon>
        <taxon>Bacillati</taxon>
        <taxon>Bacillota</taxon>
        <taxon>Bacilli</taxon>
        <taxon>Bacillales</taxon>
        <taxon>Bacillaceae</taxon>
        <taxon>Litchfieldia</taxon>
    </lineage>
</organism>
<dbReference type="Pfam" id="PF13177">
    <property type="entry name" value="DNA_pol3_delta2"/>
    <property type="match status" value="1"/>
</dbReference>
<keyword evidence="5" id="KW-0235">DNA replication</keyword>
<keyword evidence="10" id="KW-1185">Reference proteome</keyword>
<evidence type="ECO:0000256" key="5">
    <source>
        <dbReference type="ARBA" id="ARBA00022705"/>
    </source>
</evidence>
<dbReference type="InterPro" id="IPR027417">
    <property type="entry name" value="P-loop_NTPase"/>
</dbReference>
<dbReference type="Pfam" id="PF09115">
    <property type="entry name" value="DNApol3-delta_C"/>
    <property type="match status" value="1"/>
</dbReference>
<sequence length="334" mass="37971">MSKSWEQLEHYQPTVLKMIGNSIQKGRVSHAYLFEGSRGTGKREVSILFAKSLFCLNRSDYKPCNDCSNCRRISSGNHPDIHIVEPDGLSIKKGQIQALQEEFSKTGVESNKKLYIIDHADKMTTNAANSLLKFLEEPGKQTVAILLTEQVHRMLNTILSRCQVLPFKPLSPHVIAGRLQENGFNATVAHLVAHVTNNLEDATDLCKDDSFAQSRKIVLQLYEVLINRPGNALFFIQDKWLTHFKEKEELFLGLDLLLLVYKDLLFIQLGDEDKVIYSDIIQELKQQALITSGKRVCDQIEAILEAKKRLNTNMNPHLLMEQLVFKLQEGLKLV</sequence>
<evidence type="ECO:0000256" key="1">
    <source>
        <dbReference type="ARBA" id="ARBA00012417"/>
    </source>
</evidence>
<dbReference type="NCBIfam" id="TIGR00678">
    <property type="entry name" value="holB"/>
    <property type="match status" value="1"/>
</dbReference>
<proteinExistence type="predicted"/>